<reference evidence="2" key="2">
    <citation type="submission" date="2023-06" db="EMBL/GenBank/DDBJ databases">
        <authorList>
            <consortium name="Lawrence Berkeley National Laboratory"/>
            <person name="Mondo S.J."/>
            <person name="Hensen N."/>
            <person name="Bonometti L."/>
            <person name="Westerberg I."/>
            <person name="Brannstrom I.O."/>
            <person name="Guillou S."/>
            <person name="Cros-Aarteil S."/>
            <person name="Calhoun S."/>
            <person name="Haridas S."/>
            <person name="Kuo A."/>
            <person name="Pangilinan J."/>
            <person name="Riley R."/>
            <person name="Labutti K."/>
            <person name="Andreopoulos B."/>
            <person name="Lipzen A."/>
            <person name="Chen C."/>
            <person name="Yanf M."/>
            <person name="Daum C."/>
            <person name="Ng V."/>
            <person name="Clum A."/>
            <person name="Steindorff A."/>
            <person name="Ohm R."/>
            <person name="Martin F."/>
            <person name="Silar P."/>
            <person name="Natvig D."/>
            <person name="Lalanne C."/>
            <person name="Gautier V."/>
            <person name="Ament-Velasquez S.L."/>
            <person name="Kruys A."/>
            <person name="Hutchinson M.I."/>
            <person name="Powell A.J."/>
            <person name="Barry K."/>
            <person name="Miller A.N."/>
            <person name="Grigoriev I.V."/>
            <person name="Debuchy R."/>
            <person name="Gladieux P."/>
            <person name="Thoren M.H."/>
            <person name="Johannesson H."/>
        </authorList>
    </citation>
    <scope>NUCLEOTIDE SEQUENCE</scope>
    <source>
        <strain evidence="2">PSN324</strain>
    </source>
</reference>
<evidence type="ECO:0000259" key="1">
    <source>
        <dbReference type="Pfam" id="PF23155"/>
    </source>
</evidence>
<protein>
    <recommendedName>
        <fullName evidence="1">DUF7053 domain-containing protein</fullName>
    </recommendedName>
</protein>
<name>A0AAV9HE12_9PEZI</name>
<reference evidence="2" key="1">
    <citation type="journal article" date="2023" name="Mol. Phylogenet. Evol.">
        <title>Genome-scale phylogeny and comparative genomics of the fungal order Sordariales.</title>
        <authorList>
            <person name="Hensen N."/>
            <person name="Bonometti L."/>
            <person name="Westerberg I."/>
            <person name="Brannstrom I.O."/>
            <person name="Guillou S."/>
            <person name="Cros-Aarteil S."/>
            <person name="Calhoun S."/>
            <person name="Haridas S."/>
            <person name="Kuo A."/>
            <person name="Mondo S."/>
            <person name="Pangilinan J."/>
            <person name="Riley R."/>
            <person name="LaButti K."/>
            <person name="Andreopoulos B."/>
            <person name="Lipzen A."/>
            <person name="Chen C."/>
            <person name="Yan M."/>
            <person name="Daum C."/>
            <person name="Ng V."/>
            <person name="Clum A."/>
            <person name="Steindorff A."/>
            <person name="Ohm R.A."/>
            <person name="Martin F."/>
            <person name="Silar P."/>
            <person name="Natvig D.O."/>
            <person name="Lalanne C."/>
            <person name="Gautier V."/>
            <person name="Ament-Velasquez S.L."/>
            <person name="Kruys A."/>
            <person name="Hutchinson M.I."/>
            <person name="Powell A.J."/>
            <person name="Barry K."/>
            <person name="Miller A.N."/>
            <person name="Grigoriev I.V."/>
            <person name="Debuchy R."/>
            <person name="Gladieux P."/>
            <person name="Hiltunen Thoren M."/>
            <person name="Johannesson H."/>
        </authorList>
    </citation>
    <scope>NUCLEOTIDE SEQUENCE</scope>
    <source>
        <strain evidence="2">PSN324</strain>
    </source>
</reference>
<dbReference type="InterPro" id="IPR055481">
    <property type="entry name" value="DUF7053"/>
</dbReference>
<proteinExistence type="predicted"/>
<dbReference type="PANTHER" id="PTHR38117">
    <property type="entry name" value="NACHT AND WD40 DOMAIN PROTEIN"/>
    <property type="match status" value="1"/>
</dbReference>
<organism evidence="2 3">
    <name type="scientific">Cladorrhinum samala</name>
    <dbReference type="NCBI Taxonomy" id="585594"/>
    <lineage>
        <taxon>Eukaryota</taxon>
        <taxon>Fungi</taxon>
        <taxon>Dikarya</taxon>
        <taxon>Ascomycota</taxon>
        <taxon>Pezizomycotina</taxon>
        <taxon>Sordariomycetes</taxon>
        <taxon>Sordariomycetidae</taxon>
        <taxon>Sordariales</taxon>
        <taxon>Podosporaceae</taxon>
        <taxon>Cladorrhinum</taxon>
    </lineage>
</organism>
<feature type="domain" description="DUF7053" evidence="1">
    <location>
        <begin position="10"/>
        <end position="179"/>
    </location>
</feature>
<keyword evidence="3" id="KW-1185">Reference proteome</keyword>
<dbReference type="EMBL" id="MU865048">
    <property type="protein sequence ID" value="KAK4459041.1"/>
    <property type="molecule type" value="Genomic_DNA"/>
</dbReference>
<comment type="caution">
    <text evidence="2">The sequence shown here is derived from an EMBL/GenBank/DDBJ whole genome shotgun (WGS) entry which is preliminary data.</text>
</comment>
<sequence length="195" mass="21220">MTASPPLHIITRVPIPAALDPSAVLQALQAYEPLIKGNPYLHRFEQRPVDINEIASDQFFREDGSKLQAFVVVDRVPIVPGLGSWATKEVSIPCVFQCFEHGVRVRAHAQAGVVVRSSYEVRRRGEVQGGPELLLGPGDEGDYELVEVADVSCNALVKPFVKSRFVAGHLELLQKIVDSVGEAAGTQVGAAENWQ</sequence>
<dbReference type="PANTHER" id="PTHR38117:SF1">
    <property type="entry name" value="DUF3074 DOMAIN-CONTAINING PROTEIN"/>
    <property type="match status" value="1"/>
</dbReference>
<dbReference type="Pfam" id="PF23155">
    <property type="entry name" value="DUF7053"/>
    <property type="match status" value="1"/>
</dbReference>
<evidence type="ECO:0000313" key="3">
    <source>
        <dbReference type="Proteomes" id="UP001321749"/>
    </source>
</evidence>
<evidence type="ECO:0000313" key="2">
    <source>
        <dbReference type="EMBL" id="KAK4459041.1"/>
    </source>
</evidence>
<dbReference type="AlphaFoldDB" id="A0AAV9HE12"/>
<accession>A0AAV9HE12</accession>
<gene>
    <name evidence="2" type="ORF">QBC42DRAFT_308116</name>
</gene>
<dbReference type="Proteomes" id="UP001321749">
    <property type="component" value="Unassembled WGS sequence"/>
</dbReference>